<protein>
    <recommendedName>
        <fullName evidence="15">Hedgehog protein</fullName>
    </recommendedName>
</protein>
<keyword evidence="9 15" id="KW-0068">Autocatalytic cleavage</keyword>
<keyword evidence="13" id="KW-0449">Lipoprotein</keyword>
<dbReference type="EMBL" id="JAWDGP010002177">
    <property type="protein sequence ID" value="KAK3785026.1"/>
    <property type="molecule type" value="Genomic_DNA"/>
</dbReference>
<evidence type="ECO:0000313" key="19">
    <source>
        <dbReference type="Proteomes" id="UP001283361"/>
    </source>
</evidence>
<comment type="subcellular location">
    <molecule>Sonic hedgehog protein</molecule>
    <subcellularLocation>
        <location evidence="15">Endoplasmic reticulum membrane</location>
    </subcellularLocation>
    <subcellularLocation>
        <location evidence="15">Golgi apparatus membrane</location>
    </subcellularLocation>
</comment>
<dbReference type="SUPFAM" id="SSF55166">
    <property type="entry name" value="Hedgehog/DD-peptidase"/>
    <property type="match status" value="1"/>
</dbReference>
<dbReference type="Gene3D" id="3.30.1380.10">
    <property type="match status" value="1"/>
</dbReference>
<evidence type="ECO:0000256" key="13">
    <source>
        <dbReference type="ARBA" id="ARBA00023288"/>
    </source>
</evidence>
<gene>
    <name evidence="18" type="ORF">RRG08_037978</name>
</gene>
<dbReference type="Gene3D" id="2.170.16.10">
    <property type="entry name" value="Hedgehog/Intein (Hint) domain"/>
    <property type="match status" value="1"/>
</dbReference>
<dbReference type="FunFam" id="3.30.1380.10:FF:000005">
    <property type="entry name" value="Sonic hedgehog signaling molecule"/>
    <property type="match status" value="1"/>
</dbReference>
<keyword evidence="6" id="KW-0479">Metal-binding</keyword>
<dbReference type="GO" id="GO:0005615">
    <property type="term" value="C:extracellular space"/>
    <property type="evidence" value="ECO:0007669"/>
    <property type="project" value="TreeGrafter"/>
</dbReference>
<evidence type="ECO:0000259" key="16">
    <source>
        <dbReference type="SMART" id="SM00305"/>
    </source>
</evidence>
<dbReference type="GO" id="GO:0016540">
    <property type="term" value="P:protein autoprocessing"/>
    <property type="evidence" value="ECO:0007669"/>
    <property type="project" value="InterPro"/>
</dbReference>
<evidence type="ECO:0000256" key="4">
    <source>
        <dbReference type="ARBA" id="ARBA00022670"/>
    </source>
</evidence>
<evidence type="ECO:0000313" key="18">
    <source>
        <dbReference type="EMBL" id="KAK3785026.1"/>
    </source>
</evidence>
<evidence type="ECO:0000256" key="11">
    <source>
        <dbReference type="ARBA" id="ARBA00023136"/>
    </source>
</evidence>
<dbReference type="InterPro" id="IPR009045">
    <property type="entry name" value="Zn_M74/Hedgehog-like"/>
</dbReference>
<dbReference type="InterPro" id="IPR001657">
    <property type="entry name" value="Hedgehog"/>
</dbReference>
<comment type="subcellular location">
    <molecule>Protein hedgehog N-product</molecule>
    <subcellularLocation>
        <location evidence="15">Cell membrane</location>
        <topology evidence="15">Lipid-anchor</topology>
    </subcellularLocation>
</comment>
<dbReference type="PROSITE" id="PS50817">
    <property type="entry name" value="INTEIN_N_TER"/>
    <property type="match status" value="1"/>
</dbReference>
<dbReference type="InterPro" id="IPR036844">
    <property type="entry name" value="Hint_dom_sf"/>
</dbReference>
<evidence type="ECO:0000256" key="1">
    <source>
        <dbReference type="ARBA" id="ARBA00010649"/>
    </source>
</evidence>
<evidence type="ECO:0000256" key="6">
    <source>
        <dbReference type="ARBA" id="ARBA00022723"/>
    </source>
</evidence>
<dbReference type="GO" id="GO:0008233">
    <property type="term" value="F:peptidase activity"/>
    <property type="evidence" value="ECO:0007669"/>
    <property type="project" value="UniProtKB-UniRule"/>
</dbReference>
<keyword evidence="10" id="KW-0106">Calcium</keyword>
<dbReference type="Pfam" id="PF01079">
    <property type="entry name" value="Hint"/>
    <property type="match status" value="2"/>
</dbReference>
<evidence type="ECO:0000256" key="10">
    <source>
        <dbReference type="ARBA" id="ARBA00022837"/>
    </source>
</evidence>
<evidence type="ECO:0000256" key="8">
    <source>
        <dbReference type="ARBA" id="ARBA00022801"/>
    </source>
</evidence>
<dbReference type="GO" id="GO:0005789">
    <property type="term" value="C:endoplasmic reticulum membrane"/>
    <property type="evidence" value="ECO:0007669"/>
    <property type="project" value="UniProtKB-SubCell"/>
</dbReference>
<evidence type="ECO:0000256" key="7">
    <source>
        <dbReference type="ARBA" id="ARBA00022729"/>
    </source>
</evidence>
<dbReference type="InterPro" id="IPR000320">
    <property type="entry name" value="Hedgehog_signalling_dom"/>
</dbReference>
<dbReference type="PANTHER" id="PTHR11889:SF31">
    <property type="entry name" value="PROTEIN HEDGEHOG"/>
    <property type="match status" value="1"/>
</dbReference>
<name>A0AAE1DVY2_9GAST</name>
<feature type="domain" description="Hint" evidence="17">
    <location>
        <begin position="123"/>
        <end position="289"/>
    </location>
</feature>
<dbReference type="InterPro" id="IPR003586">
    <property type="entry name" value="Hint_dom_C"/>
</dbReference>
<comment type="similarity">
    <text evidence="1 15">Belongs to the hedgehog family.</text>
</comment>
<dbReference type="GO" id="GO:0005113">
    <property type="term" value="F:patched binding"/>
    <property type="evidence" value="ECO:0007669"/>
    <property type="project" value="TreeGrafter"/>
</dbReference>
<evidence type="ECO:0000256" key="3">
    <source>
        <dbReference type="ARBA" id="ARBA00022475"/>
    </source>
</evidence>
<dbReference type="PANTHER" id="PTHR11889">
    <property type="entry name" value="HEDGEHOG"/>
    <property type="match status" value="1"/>
</dbReference>
<keyword evidence="7 15" id="KW-0732">Signal</keyword>
<dbReference type="InterPro" id="IPR003587">
    <property type="entry name" value="Hint_dom_N"/>
</dbReference>
<dbReference type="GO" id="GO:0000139">
    <property type="term" value="C:Golgi membrane"/>
    <property type="evidence" value="ECO:0007669"/>
    <property type="project" value="UniProtKB-SubCell"/>
</dbReference>
<dbReference type="GO" id="GO:0016539">
    <property type="term" value="P:intein-mediated protein splicing"/>
    <property type="evidence" value="ECO:0007669"/>
    <property type="project" value="InterPro"/>
</dbReference>
<organism evidence="18 19">
    <name type="scientific">Elysia crispata</name>
    <name type="common">lettuce slug</name>
    <dbReference type="NCBI Taxonomy" id="231223"/>
    <lineage>
        <taxon>Eukaryota</taxon>
        <taxon>Metazoa</taxon>
        <taxon>Spiralia</taxon>
        <taxon>Lophotrochozoa</taxon>
        <taxon>Mollusca</taxon>
        <taxon>Gastropoda</taxon>
        <taxon>Heterobranchia</taxon>
        <taxon>Euthyneura</taxon>
        <taxon>Panpulmonata</taxon>
        <taxon>Sacoglossa</taxon>
        <taxon>Placobranchoidea</taxon>
        <taxon>Plakobranchidae</taxon>
        <taxon>Elysia</taxon>
    </lineage>
</organism>
<feature type="domain" description="Hint" evidence="16">
    <location>
        <begin position="330"/>
        <end position="374"/>
    </location>
</feature>
<evidence type="ECO:0000259" key="17">
    <source>
        <dbReference type="SMART" id="SM00306"/>
    </source>
</evidence>
<evidence type="ECO:0000256" key="9">
    <source>
        <dbReference type="ARBA" id="ARBA00022813"/>
    </source>
</evidence>
<comment type="function">
    <molecule>Protein hedgehog</molecule>
    <text evidence="15">The C-terminal part of the hedgehog protein precursor displays an autoproteolysis activity that results in the cleavage of the full-length protein into two parts (N-product and C-product). In addition, the C-terminal part displays a cholesterol transferase activity that results by the covalent attachment of a cholesterol moiety to the C-terminal of the newly generated N-product.</text>
</comment>
<comment type="catalytic activity">
    <reaction evidence="14">
        <text>glycyl-L-cysteinyl-[protein] + cholesterol + H(+) = [protein]-C-terminal glycyl cholesterol ester + N-terminal L-cysteinyl-[protein]</text>
        <dbReference type="Rhea" id="RHEA:59504"/>
        <dbReference type="Rhea" id="RHEA-COMP:12707"/>
        <dbReference type="Rhea" id="RHEA-COMP:15369"/>
        <dbReference type="Rhea" id="RHEA-COMP:15374"/>
        <dbReference type="ChEBI" id="CHEBI:15378"/>
        <dbReference type="ChEBI" id="CHEBI:16113"/>
        <dbReference type="ChEBI" id="CHEBI:65250"/>
        <dbReference type="ChEBI" id="CHEBI:143135"/>
        <dbReference type="ChEBI" id="CHEBI:143140"/>
    </reaction>
    <physiologicalReaction direction="left-to-right" evidence="14">
        <dbReference type="Rhea" id="RHEA:59505"/>
    </physiologicalReaction>
</comment>
<dbReference type="SMART" id="SM00305">
    <property type="entry name" value="HintC"/>
    <property type="match status" value="1"/>
</dbReference>
<keyword evidence="12" id="KW-0564">Palmitate</keyword>
<keyword evidence="2 15" id="KW-0217">Developmental protein</keyword>
<evidence type="ECO:0000256" key="14">
    <source>
        <dbReference type="ARBA" id="ARBA00048589"/>
    </source>
</evidence>
<dbReference type="Pfam" id="PF01085">
    <property type="entry name" value="HH_signal"/>
    <property type="match status" value="1"/>
</dbReference>
<evidence type="ECO:0000256" key="12">
    <source>
        <dbReference type="ARBA" id="ARBA00023139"/>
    </source>
</evidence>
<keyword evidence="15" id="KW-0333">Golgi apparatus</keyword>
<dbReference type="GO" id="GO:0010468">
    <property type="term" value="P:regulation of gene expression"/>
    <property type="evidence" value="ECO:0007669"/>
    <property type="project" value="TreeGrafter"/>
</dbReference>
<keyword evidence="3 15" id="KW-1003">Cell membrane</keyword>
<accession>A0AAE1DVY2</accession>
<evidence type="ECO:0000256" key="2">
    <source>
        <dbReference type="ARBA" id="ARBA00022473"/>
    </source>
</evidence>
<dbReference type="GO" id="GO:0001708">
    <property type="term" value="P:cell fate specification"/>
    <property type="evidence" value="ECO:0007669"/>
    <property type="project" value="TreeGrafter"/>
</dbReference>
<dbReference type="InterPro" id="IPR050387">
    <property type="entry name" value="Hedgehog_Signaling"/>
</dbReference>
<keyword evidence="4 15" id="KW-0645">Protease</keyword>
<dbReference type="Proteomes" id="UP001283361">
    <property type="component" value="Unassembled WGS sequence"/>
</dbReference>
<dbReference type="SUPFAM" id="SSF51294">
    <property type="entry name" value="Hedgehog/intein (Hint) domain"/>
    <property type="match status" value="1"/>
</dbReference>
<dbReference type="AlphaFoldDB" id="A0AAE1DVY2"/>
<dbReference type="GO" id="GO:0005509">
    <property type="term" value="F:calcium ion binding"/>
    <property type="evidence" value="ECO:0007669"/>
    <property type="project" value="TreeGrafter"/>
</dbReference>
<dbReference type="GO" id="GO:0007267">
    <property type="term" value="P:cell-cell signaling"/>
    <property type="evidence" value="ECO:0007669"/>
    <property type="project" value="InterPro"/>
</dbReference>
<dbReference type="GO" id="GO:0007224">
    <property type="term" value="P:smoothened signaling pathway"/>
    <property type="evidence" value="ECO:0007669"/>
    <property type="project" value="TreeGrafter"/>
</dbReference>
<keyword evidence="5" id="KW-0808">Transferase</keyword>
<comment type="function">
    <molecule>Protein hedgehog N-product</molecule>
    <text evidence="15">The dually lipidated hedgehog protein N-product is a morphogen which is essential for a variety of patterning events during development.</text>
</comment>
<dbReference type="CDD" id="cd00081">
    <property type="entry name" value="Hint"/>
    <property type="match status" value="1"/>
</dbReference>
<keyword evidence="19" id="KW-1185">Reference proteome</keyword>
<dbReference type="SMART" id="SM00306">
    <property type="entry name" value="HintN"/>
    <property type="match status" value="1"/>
</dbReference>
<evidence type="ECO:0000256" key="15">
    <source>
        <dbReference type="RuleBase" id="RU280812"/>
    </source>
</evidence>
<dbReference type="GO" id="GO:0048731">
    <property type="term" value="P:system development"/>
    <property type="evidence" value="ECO:0007669"/>
    <property type="project" value="UniProtKB-ARBA"/>
</dbReference>
<sequence>MLSQLATNTVNTIELEQATNKINFEHKRCLDKLNILAISVLNQWPGVKLRVTEAWDEDMTHVQDSLHYEGRAVDITTSDMDRTKYGMLARLAVEAGFDWVYYESRSHVHCSVKSDSSVAINFGGCYAADSQLSTPGGGSKTMAEVKVGDKVLSTNPEDGTLVFSEVVAFLDRNPHRAAAFYTVRTASGHALTLTGKHLLYYLTQDDVQRRSRGAGLVAQESGVAGMREETKGNNLFSSFKASNTSLRQAIEDSRLYSEGATQHYKKELPHGRLAYAEELEVGQYLLKVPPLTSLANVPKSAETWENKYKSPPEEKREILLTPSRDTGTPQNQLTPDRIVSIETKTRKGVFAPLTAKGTVVVDGYVTSCYAFLKDVNLAHNVMAPVRAYHVIKVQVNDWLDSVIKPAFGWLNFVDLSRTSMSSQSHPNSTLSSEVYSTEQDGAHWYARMLYSIAVNVLHMDILISI</sequence>
<dbReference type="GO" id="GO:0016740">
    <property type="term" value="F:transferase activity"/>
    <property type="evidence" value="ECO:0007669"/>
    <property type="project" value="UniProtKB-KW"/>
</dbReference>
<keyword evidence="11 15" id="KW-0472">Membrane</keyword>
<proteinExistence type="inferred from homology"/>
<dbReference type="PRINTS" id="PR00632">
    <property type="entry name" value="SONICHHOG"/>
</dbReference>
<dbReference type="InterPro" id="IPR001767">
    <property type="entry name" value="Hedgehog_Hint"/>
</dbReference>
<dbReference type="GO" id="GO:0005886">
    <property type="term" value="C:plasma membrane"/>
    <property type="evidence" value="ECO:0007669"/>
    <property type="project" value="UniProtKB-SubCell"/>
</dbReference>
<comment type="caution">
    <text evidence="18">The sequence shown here is derived from an EMBL/GenBank/DDBJ whole genome shotgun (WGS) entry which is preliminary data.</text>
</comment>
<keyword evidence="8 15" id="KW-0378">Hydrolase</keyword>
<dbReference type="InterPro" id="IPR006141">
    <property type="entry name" value="Intein_N"/>
</dbReference>
<evidence type="ECO:0000256" key="5">
    <source>
        <dbReference type="ARBA" id="ARBA00022679"/>
    </source>
</evidence>
<keyword evidence="15" id="KW-0256">Endoplasmic reticulum</keyword>
<reference evidence="18" key="1">
    <citation type="journal article" date="2023" name="G3 (Bethesda)">
        <title>A reference genome for the long-term kleptoplast-retaining sea slug Elysia crispata morphotype clarki.</title>
        <authorList>
            <person name="Eastman K.E."/>
            <person name="Pendleton A.L."/>
            <person name="Shaikh M.A."/>
            <person name="Suttiyut T."/>
            <person name="Ogas R."/>
            <person name="Tomko P."/>
            <person name="Gavelis G."/>
            <person name="Widhalm J.R."/>
            <person name="Wisecaver J.H."/>
        </authorList>
    </citation>
    <scope>NUCLEOTIDE SEQUENCE</scope>
    <source>
        <strain evidence="18">ECLA1</strain>
    </source>
</reference>